<dbReference type="Pfam" id="PF13510">
    <property type="entry name" value="Fer2_4"/>
    <property type="match status" value="1"/>
</dbReference>
<dbReference type="GO" id="GO:0015942">
    <property type="term" value="P:formate metabolic process"/>
    <property type="evidence" value="ECO:0007669"/>
    <property type="project" value="InterPro"/>
</dbReference>
<keyword evidence="4" id="KW-0677">Repeat</keyword>
<dbReference type="Proteomes" id="UP000263993">
    <property type="component" value="Unassembled WGS sequence"/>
</dbReference>
<reference evidence="12" key="1">
    <citation type="submission" date="2018-08" db="EMBL/GenBank/DDBJ databases">
        <authorList>
            <person name="Kim S.-J."/>
            <person name="Jung G.-Y."/>
        </authorList>
    </citation>
    <scope>NUCLEOTIDE SEQUENCE [LARGE SCALE GENOMIC DNA]</scope>
    <source>
        <strain evidence="12">GY_H</strain>
    </source>
</reference>
<evidence type="ECO:0000259" key="8">
    <source>
        <dbReference type="PROSITE" id="PS51085"/>
    </source>
</evidence>
<dbReference type="Pfam" id="PF00384">
    <property type="entry name" value="Molybdopterin"/>
    <property type="match status" value="1"/>
</dbReference>
<dbReference type="RefSeq" id="WP_115515508.1">
    <property type="nucleotide sequence ID" value="NZ_QRGO01000001.1"/>
</dbReference>
<dbReference type="GO" id="GO:0008863">
    <property type="term" value="F:formate dehydrogenase (NAD+) activity"/>
    <property type="evidence" value="ECO:0007669"/>
    <property type="project" value="InterPro"/>
</dbReference>
<dbReference type="Gene3D" id="3.40.50.740">
    <property type="match status" value="1"/>
</dbReference>
<dbReference type="SUPFAM" id="SSF54862">
    <property type="entry name" value="4Fe-4S ferredoxins"/>
    <property type="match status" value="1"/>
</dbReference>
<dbReference type="CDD" id="cd00207">
    <property type="entry name" value="fer2"/>
    <property type="match status" value="1"/>
</dbReference>
<dbReference type="FunFam" id="3.30.70.20:FF:000035">
    <property type="entry name" value="Iron hydrogenase 1"/>
    <property type="match status" value="1"/>
</dbReference>
<proteinExistence type="inferred from homology"/>
<dbReference type="InterPro" id="IPR006656">
    <property type="entry name" value="Mopterin_OxRdtase"/>
</dbReference>
<dbReference type="Pfam" id="PF04879">
    <property type="entry name" value="Molybdop_Fe4S4"/>
    <property type="match status" value="1"/>
</dbReference>
<dbReference type="EMBL" id="QRGO01000001">
    <property type="protein sequence ID" value="RDV03484.1"/>
    <property type="molecule type" value="Genomic_DNA"/>
</dbReference>
<dbReference type="Gene3D" id="2.40.40.20">
    <property type="match status" value="1"/>
</dbReference>
<evidence type="ECO:0000259" key="10">
    <source>
        <dbReference type="PROSITE" id="PS51669"/>
    </source>
</evidence>
<gene>
    <name evidence="11" type="ORF">DXH78_02075</name>
</gene>
<keyword evidence="2" id="KW-0004">4Fe-4S</keyword>
<dbReference type="PANTHER" id="PTHR43105:SF14">
    <property type="entry name" value="FORMATE DEHYDROGENASE H"/>
    <property type="match status" value="1"/>
</dbReference>
<dbReference type="CDD" id="cd02790">
    <property type="entry name" value="MopB_CT_Formate-Dh_H"/>
    <property type="match status" value="1"/>
</dbReference>
<dbReference type="InterPro" id="IPR006478">
    <property type="entry name" value="Formate_DH_asu"/>
</dbReference>
<protein>
    <submittedName>
        <fullName evidence="11">Formate dehydrogenase subunit alpha</fullName>
    </submittedName>
</protein>
<dbReference type="FunFam" id="2.20.25.90:FF:000001">
    <property type="entry name" value="Formate dehydrogenase subunit alpha"/>
    <property type="match status" value="1"/>
</dbReference>
<dbReference type="InterPro" id="IPR017900">
    <property type="entry name" value="4Fe4S_Fe_S_CS"/>
</dbReference>
<dbReference type="Gene3D" id="3.40.228.10">
    <property type="entry name" value="Dimethylsulfoxide Reductase, domain 2"/>
    <property type="match status" value="1"/>
</dbReference>
<evidence type="ECO:0000259" key="9">
    <source>
        <dbReference type="PROSITE" id="PS51379"/>
    </source>
</evidence>
<accession>A0A371B7G3</accession>
<keyword evidence="12" id="KW-1185">Reference proteome</keyword>
<dbReference type="InterPro" id="IPR036010">
    <property type="entry name" value="2Fe-2S_ferredoxin-like_sf"/>
</dbReference>
<dbReference type="InterPro" id="IPR041924">
    <property type="entry name" value="Formate_Dh-H_N"/>
</dbReference>
<keyword evidence="3" id="KW-0479">Metal-binding</keyword>
<dbReference type="PROSITE" id="PS51669">
    <property type="entry name" value="4FE4S_MOW_BIS_MGD"/>
    <property type="match status" value="1"/>
</dbReference>
<dbReference type="PIRSF" id="PIRSF036643">
    <property type="entry name" value="FDH_alpha"/>
    <property type="match status" value="1"/>
</dbReference>
<dbReference type="GO" id="GO:0003954">
    <property type="term" value="F:NADH dehydrogenase activity"/>
    <property type="evidence" value="ECO:0007669"/>
    <property type="project" value="TreeGrafter"/>
</dbReference>
<evidence type="ECO:0000256" key="2">
    <source>
        <dbReference type="ARBA" id="ARBA00022485"/>
    </source>
</evidence>
<organism evidence="11 12">
    <name type="scientific">Undibacter mobilis</name>
    <dbReference type="NCBI Taxonomy" id="2292256"/>
    <lineage>
        <taxon>Bacteria</taxon>
        <taxon>Pseudomonadati</taxon>
        <taxon>Pseudomonadota</taxon>
        <taxon>Alphaproteobacteria</taxon>
        <taxon>Hyphomicrobiales</taxon>
        <taxon>Nitrobacteraceae</taxon>
        <taxon>Undibacter</taxon>
    </lineage>
</organism>
<dbReference type="InterPro" id="IPR009010">
    <property type="entry name" value="Asp_de-COase-like_dom_sf"/>
</dbReference>
<keyword evidence="5" id="KW-0560">Oxidoreductase</keyword>
<evidence type="ECO:0000256" key="6">
    <source>
        <dbReference type="ARBA" id="ARBA00023004"/>
    </source>
</evidence>
<dbReference type="PROSITE" id="PS51085">
    <property type="entry name" value="2FE2S_FER_2"/>
    <property type="match status" value="1"/>
</dbReference>
<evidence type="ECO:0000256" key="1">
    <source>
        <dbReference type="ARBA" id="ARBA00007023"/>
    </source>
</evidence>
<evidence type="ECO:0000313" key="11">
    <source>
        <dbReference type="EMBL" id="RDV03484.1"/>
    </source>
</evidence>
<evidence type="ECO:0000256" key="4">
    <source>
        <dbReference type="ARBA" id="ARBA00022737"/>
    </source>
</evidence>
<dbReference type="Gene3D" id="3.10.20.740">
    <property type="match status" value="1"/>
</dbReference>
<feature type="domain" description="4Fe-4S ferredoxin-type" evidence="9">
    <location>
        <begin position="188"/>
        <end position="216"/>
    </location>
</feature>
<dbReference type="OrthoDB" id="9816402at2"/>
<dbReference type="NCBIfam" id="TIGR01591">
    <property type="entry name" value="Fdh-alpha"/>
    <property type="match status" value="1"/>
</dbReference>
<evidence type="ECO:0000313" key="12">
    <source>
        <dbReference type="Proteomes" id="UP000263993"/>
    </source>
</evidence>
<sequence>MTDKPASTFFIDGHEIDIRAGESIFNAARRLDIKLPHLCYSPQPGYRADGNCRVCMVEIEGERVLAASCIRTPSPGMKVKTDTHRAQTARKMVAELLVTDQPAMEVAHDRDSEFWKTAKRQNVEAGRFPRRDAIIVPAPDRSHPAMAVNLDACIQCNLCVRACREVQVNDVIGMAGRGHNEKIVFDFDDPMGNSTCVACGECVQACPTGALMPSTMVDDNNVYLGAPDRTVDSVCPYCGVGCQLTYEIKNDKIVSVSGRNGPANENRLCVKGRFGFDYVNNPQRLTKPMIRKEGVPKVPHEFIDPSNPWTHFREATWEEALDRAAGGLKTIRDRDGSDALAGFGSAKGSNEEAYLFQKLVRTGFGTNNVDHCTRLCHASSVSALLEGVGSAAVSATFNEVKNSEVIIVIGANPTENHPVAATYFKQAAKRGSKLVIMDPRGTAMKRHAWKMMQFKNGTDVAMLNAMLNVIVTEKLYDEQYIQTYVEGFAAWKENVKDFTPEEMAPICGIDADTLREVARAYARAESAIIFWGMGVSQHTHGTDNARCLIALALITGQIGRPGTGLHPLRGQNNVQGASDAGLIPMFFPDYKSVENPEIRAQYESAWGVKLPPKRGKTVVEIMDAIHAGEIKGMYIEGENPAMSDPDLNHARQALADLEHLVVQDLFLTETAVYADVVLPASGWPEKDGTVTNTNRQVQMGRAAVPLPGDARQDLWIIQDIANRLGCGWNYKHVGEVFTEMASLMPALANITWERVERQHAVTYPVDGPDVPGRDVVFDAGFPRPGGFAKLVATKLQPPDEVPDHDYPFILSTGRQLEHWHTGSMTRRTKVLDAIEPTAIAQLSRGTIEKLGIEPGDMVRVSTRRGEVELQARQDDAVPDGVVFIPFAYVEAAANLLTNPKLDPFGKIPEFKFCAAKVEAVRPRMEAAE</sequence>
<dbReference type="GO" id="GO:0043546">
    <property type="term" value="F:molybdopterin cofactor binding"/>
    <property type="evidence" value="ECO:0007669"/>
    <property type="project" value="InterPro"/>
</dbReference>
<dbReference type="Gene3D" id="2.20.25.90">
    <property type="entry name" value="ADC-like domains"/>
    <property type="match status" value="1"/>
</dbReference>
<dbReference type="PROSITE" id="PS51379">
    <property type="entry name" value="4FE4S_FER_2"/>
    <property type="match status" value="2"/>
</dbReference>
<dbReference type="InterPro" id="IPR050123">
    <property type="entry name" value="Prok_molybdopt-oxidoreductase"/>
</dbReference>
<dbReference type="Pfam" id="PF12838">
    <property type="entry name" value="Fer4_7"/>
    <property type="match status" value="1"/>
</dbReference>
<keyword evidence="7" id="KW-0411">Iron-sulfur</keyword>
<dbReference type="InterPro" id="IPR041925">
    <property type="entry name" value="CT_Formate-Dh_H"/>
</dbReference>
<name>A0A371B7G3_9BRAD</name>
<dbReference type="AlphaFoldDB" id="A0A371B7G3"/>
<evidence type="ECO:0000256" key="5">
    <source>
        <dbReference type="ARBA" id="ARBA00023002"/>
    </source>
</evidence>
<dbReference type="GO" id="GO:0051539">
    <property type="term" value="F:4 iron, 4 sulfur cluster binding"/>
    <property type="evidence" value="ECO:0007669"/>
    <property type="project" value="UniProtKB-KW"/>
</dbReference>
<dbReference type="SUPFAM" id="SSF50692">
    <property type="entry name" value="ADC-like"/>
    <property type="match status" value="1"/>
</dbReference>
<dbReference type="InterPro" id="IPR017896">
    <property type="entry name" value="4Fe4S_Fe-S-bd"/>
</dbReference>
<evidence type="ECO:0000256" key="7">
    <source>
        <dbReference type="ARBA" id="ARBA00023014"/>
    </source>
</evidence>
<dbReference type="GO" id="GO:0016020">
    <property type="term" value="C:membrane"/>
    <property type="evidence" value="ECO:0007669"/>
    <property type="project" value="TreeGrafter"/>
</dbReference>
<comment type="similarity">
    <text evidence="1">In the C-terminal section; belongs to the prokaryotic molybdopterin-containing oxidoreductase family.</text>
</comment>
<evidence type="ECO:0000256" key="3">
    <source>
        <dbReference type="ARBA" id="ARBA00022723"/>
    </source>
</evidence>
<dbReference type="InterPro" id="IPR006657">
    <property type="entry name" value="MoPterin_dinucl-bd_dom"/>
</dbReference>
<feature type="domain" description="4Fe-4S ferredoxin-type" evidence="9">
    <location>
        <begin position="144"/>
        <end position="174"/>
    </location>
</feature>
<dbReference type="SUPFAM" id="SSF53706">
    <property type="entry name" value="Formate dehydrogenase/DMSO reductase, domains 1-3"/>
    <property type="match status" value="1"/>
</dbReference>
<feature type="domain" description="4Fe-4S Mo/W bis-MGD-type" evidence="10">
    <location>
        <begin position="228"/>
        <end position="283"/>
    </location>
</feature>
<dbReference type="InterPro" id="IPR006963">
    <property type="entry name" value="Mopterin_OxRdtase_4Fe-4S_dom"/>
</dbReference>
<dbReference type="GO" id="GO:1990204">
    <property type="term" value="C:oxidoreductase complex"/>
    <property type="evidence" value="ECO:0007669"/>
    <property type="project" value="UniProtKB-ARBA"/>
</dbReference>
<dbReference type="InterPro" id="IPR001041">
    <property type="entry name" value="2Fe-2S_ferredoxin-type"/>
</dbReference>
<dbReference type="CDD" id="cd02753">
    <property type="entry name" value="MopB_Formate-Dh-H"/>
    <property type="match status" value="1"/>
</dbReference>
<feature type="domain" description="2Fe-2S ferredoxin-type" evidence="8">
    <location>
        <begin position="5"/>
        <end position="85"/>
    </location>
</feature>
<dbReference type="GO" id="GO:0046872">
    <property type="term" value="F:metal ion binding"/>
    <property type="evidence" value="ECO:0007669"/>
    <property type="project" value="UniProtKB-KW"/>
</dbReference>
<dbReference type="Pfam" id="PF01568">
    <property type="entry name" value="Molydop_binding"/>
    <property type="match status" value="1"/>
</dbReference>
<dbReference type="SMART" id="SM00926">
    <property type="entry name" value="Molybdop_Fe4S4"/>
    <property type="match status" value="1"/>
</dbReference>
<dbReference type="Gene3D" id="3.30.70.20">
    <property type="match status" value="1"/>
</dbReference>
<keyword evidence="6" id="KW-0408">Iron</keyword>
<dbReference type="PROSITE" id="PS00198">
    <property type="entry name" value="4FE4S_FER_1"/>
    <property type="match status" value="1"/>
</dbReference>
<dbReference type="SUPFAM" id="SSF54292">
    <property type="entry name" value="2Fe-2S ferredoxin-like"/>
    <property type="match status" value="1"/>
</dbReference>
<comment type="caution">
    <text evidence="11">The sequence shown here is derived from an EMBL/GenBank/DDBJ whole genome shotgun (WGS) entry which is preliminary data.</text>
</comment>
<dbReference type="GO" id="GO:0022904">
    <property type="term" value="P:respiratory electron transport chain"/>
    <property type="evidence" value="ECO:0007669"/>
    <property type="project" value="TreeGrafter"/>
</dbReference>
<dbReference type="PANTHER" id="PTHR43105">
    <property type="entry name" value="RESPIRATORY NITRATE REDUCTASE"/>
    <property type="match status" value="1"/>
</dbReference>